<comment type="caution">
    <text evidence="1">The sequence shown here is derived from an EMBL/GenBank/DDBJ whole genome shotgun (WGS) entry which is preliminary data.</text>
</comment>
<protein>
    <submittedName>
        <fullName evidence="1">Uncharacterized protein</fullName>
    </submittedName>
</protein>
<name>A0A2K0AX61_STAHA</name>
<reference evidence="1 2" key="1">
    <citation type="submission" date="2017-12" db="EMBL/GenBank/DDBJ databases">
        <title>FDA dAtabase for Regulatory Grade micrObial Sequences (FDA-ARGOS): Supporting development and validation of Infectious Disease Dx tests.</title>
        <authorList>
            <person name="Hoffmann M."/>
            <person name="Allard M."/>
            <person name="Evans P."/>
            <person name="Brown E."/>
            <person name="Tallon L."/>
            <person name="Sadzewicz L."/>
            <person name="Sengamalay N."/>
            <person name="Ott S."/>
            <person name="Godinez A."/>
            <person name="Nagaraj S."/>
            <person name="Vavikolanu K."/>
            <person name="Aluvathingal J."/>
            <person name="Nadendla S."/>
            <person name="Sichtig H."/>
        </authorList>
    </citation>
    <scope>NUCLEOTIDE SEQUENCE [LARGE SCALE GENOMIC DNA]</scope>
    <source>
        <strain evidence="1 2">FDAARGOS_148</strain>
    </source>
</reference>
<evidence type="ECO:0000313" key="1">
    <source>
        <dbReference type="EMBL" id="PNN29626.1"/>
    </source>
</evidence>
<proteinExistence type="predicted"/>
<accession>A0A2K0AX61</accession>
<sequence length="100" mass="11455">MAAKNIKSIEEVKNKIETTIDRIDVEKVDFGDIKMSDTSNEFILENEEKLDQLVTYLNNFIDKLSVEKEKMKTEKINDKLISELNSGGENASLIAEIFKK</sequence>
<organism evidence="1 2">
    <name type="scientific">Staphylococcus haemolyticus</name>
    <dbReference type="NCBI Taxonomy" id="1283"/>
    <lineage>
        <taxon>Bacteria</taxon>
        <taxon>Bacillati</taxon>
        <taxon>Bacillota</taxon>
        <taxon>Bacilli</taxon>
        <taxon>Bacillales</taxon>
        <taxon>Staphylococcaceae</taxon>
        <taxon>Staphylococcus</taxon>
    </lineage>
</organism>
<evidence type="ECO:0000313" key="2">
    <source>
        <dbReference type="Proteomes" id="UP000053523"/>
    </source>
</evidence>
<dbReference type="EMBL" id="LORN02000007">
    <property type="protein sequence ID" value="PNN29626.1"/>
    <property type="molecule type" value="Genomic_DNA"/>
</dbReference>
<dbReference type="Proteomes" id="UP000053523">
    <property type="component" value="Unassembled WGS sequence"/>
</dbReference>
<dbReference type="AlphaFoldDB" id="A0A2K0AX61"/>
<gene>
    <name evidence="1" type="ORF">AL503_002265</name>
</gene>